<protein>
    <recommendedName>
        <fullName evidence="17">Cytochrome P450</fullName>
    </recommendedName>
</protein>
<dbReference type="PANTHER" id="PTHR46300">
    <property type="entry name" value="P450, PUTATIVE (EUROFUNG)-RELATED-RELATED"/>
    <property type="match status" value="1"/>
</dbReference>
<dbReference type="HOGENOM" id="CLU_001570_2_0_1"/>
<evidence type="ECO:0000313" key="15">
    <source>
        <dbReference type="EMBL" id="KIP10996.1"/>
    </source>
</evidence>
<dbReference type="GO" id="GO:0020037">
    <property type="term" value="F:heme binding"/>
    <property type="evidence" value="ECO:0007669"/>
    <property type="project" value="InterPro"/>
</dbReference>
<evidence type="ECO:0000256" key="9">
    <source>
        <dbReference type="ARBA" id="ARBA00023002"/>
    </source>
</evidence>
<accession>A0A0C3S510</accession>
<dbReference type="PRINTS" id="PR00463">
    <property type="entry name" value="EP450I"/>
</dbReference>
<dbReference type="Proteomes" id="UP000053257">
    <property type="component" value="Unassembled WGS sequence"/>
</dbReference>
<reference evidence="15 16" key="1">
    <citation type="journal article" date="2014" name="PLoS Genet.">
        <title>Analysis of the Phlebiopsis gigantea genome, transcriptome and secretome provides insight into its pioneer colonization strategies of wood.</title>
        <authorList>
            <person name="Hori C."/>
            <person name="Ishida T."/>
            <person name="Igarashi K."/>
            <person name="Samejima M."/>
            <person name="Suzuki H."/>
            <person name="Master E."/>
            <person name="Ferreira P."/>
            <person name="Ruiz-Duenas F.J."/>
            <person name="Held B."/>
            <person name="Canessa P."/>
            <person name="Larrondo L.F."/>
            <person name="Schmoll M."/>
            <person name="Druzhinina I.S."/>
            <person name="Kubicek C.P."/>
            <person name="Gaskell J.A."/>
            <person name="Kersten P."/>
            <person name="St John F."/>
            <person name="Glasner J."/>
            <person name="Sabat G."/>
            <person name="Splinter BonDurant S."/>
            <person name="Syed K."/>
            <person name="Yadav J."/>
            <person name="Mgbeahuruike A.C."/>
            <person name="Kovalchuk A."/>
            <person name="Asiegbu F.O."/>
            <person name="Lackner G."/>
            <person name="Hoffmeister D."/>
            <person name="Rencoret J."/>
            <person name="Gutierrez A."/>
            <person name="Sun H."/>
            <person name="Lindquist E."/>
            <person name="Barry K."/>
            <person name="Riley R."/>
            <person name="Grigoriev I.V."/>
            <person name="Henrissat B."/>
            <person name="Kues U."/>
            <person name="Berka R.M."/>
            <person name="Martinez A.T."/>
            <person name="Covert S.F."/>
            <person name="Blanchette R.A."/>
            <person name="Cullen D."/>
        </authorList>
    </citation>
    <scope>NUCLEOTIDE SEQUENCE [LARGE SCALE GENOMIC DNA]</scope>
    <source>
        <strain evidence="15 16">11061_1 CR5-6</strain>
    </source>
</reference>
<evidence type="ECO:0000256" key="13">
    <source>
        <dbReference type="PIRSR" id="PIRSR602401-1"/>
    </source>
</evidence>
<keyword evidence="7 13" id="KW-0479">Metal-binding</keyword>
<dbReference type="InterPro" id="IPR001128">
    <property type="entry name" value="Cyt_P450"/>
</dbReference>
<evidence type="ECO:0000256" key="1">
    <source>
        <dbReference type="ARBA" id="ARBA00001971"/>
    </source>
</evidence>
<keyword evidence="16" id="KW-1185">Reference proteome</keyword>
<evidence type="ECO:0000256" key="14">
    <source>
        <dbReference type="SAM" id="Phobius"/>
    </source>
</evidence>
<dbReference type="InterPro" id="IPR036396">
    <property type="entry name" value="Cyt_P450_sf"/>
</dbReference>
<keyword evidence="6 14" id="KW-0812">Transmembrane</keyword>
<dbReference type="SUPFAM" id="SSF48264">
    <property type="entry name" value="Cytochrome P450"/>
    <property type="match status" value="1"/>
</dbReference>
<evidence type="ECO:0000256" key="8">
    <source>
        <dbReference type="ARBA" id="ARBA00022989"/>
    </source>
</evidence>
<dbReference type="InterPro" id="IPR050364">
    <property type="entry name" value="Cytochrome_P450_fung"/>
</dbReference>
<sequence length="385" mass="43819">MSSTAYIFLLLITIGVCFIFTYLGRQPLPPGPKGKFFSSNIHQLPRIEPWQTFAGRSQQFLAWMYHELVGRKLAVFKISSQHPRFPVYRRMLHSNLSSRVVQDYDGPLDDENAGAVILRVAYGWTVIEDDDYFVNLMEHVFRLGAEVTKPSRWLVDLFPIFRYLPTWLPGATFHRHAAVYRTESTKSDTIPHTWAKEQIEANHYHESFTSQHIKPADGHEASSEEDDIIKWCSAALYAGGADTTVAALLSFVLLTASCPEVQARAQTEIDQDVGKDRLPTSRDEARLSYISALFRRAIGRDPQLHADPDRFTHNRFIGEAAEPEHDPRKYVFGFVGRICPGLHFAERALFLNISRILALYNIQRAVDEEGREIDIEPVWVGGVTT</sequence>
<keyword evidence="10 13" id="KW-0408">Iron</keyword>
<feature type="transmembrane region" description="Helical" evidence="14">
    <location>
        <begin position="6"/>
        <end position="23"/>
    </location>
</feature>
<dbReference type="GO" id="GO:0004497">
    <property type="term" value="F:monooxygenase activity"/>
    <property type="evidence" value="ECO:0007669"/>
    <property type="project" value="UniProtKB-KW"/>
</dbReference>
<dbReference type="GO" id="GO:0016020">
    <property type="term" value="C:membrane"/>
    <property type="evidence" value="ECO:0007669"/>
    <property type="project" value="UniProtKB-SubCell"/>
</dbReference>
<proteinExistence type="inferred from homology"/>
<dbReference type="InterPro" id="IPR002401">
    <property type="entry name" value="Cyt_P450_E_grp-I"/>
</dbReference>
<dbReference type="OrthoDB" id="2789670at2759"/>
<gene>
    <name evidence="15" type="ORF">PHLGIDRAFT_21897</name>
</gene>
<comment type="pathway">
    <text evidence="3">Secondary metabolite biosynthesis.</text>
</comment>
<comment type="cofactor">
    <cofactor evidence="1 13">
        <name>heme</name>
        <dbReference type="ChEBI" id="CHEBI:30413"/>
    </cofactor>
</comment>
<dbReference type="Gene3D" id="1.10.630.10">
    <property type="entry name" value="Cytochrome P450"/>
    <property type="match status" value="2"/>
</dbReference>
<dbReference type="GO" id="GO:0016705">
    <property type="term" value="F:oxidoreductase activity, acting on paired donors, with incorporation or reduction of molecular oxygen"/>
    <property type="evidence" value="ECO:0007669"/>
    <property type="project" value="InterPro"/>
</dbReference>
<evidence type="ECO:0000256" key="11">
    <source>
        <dbReference type="ARBA" id="ARBA00023033"/>
    </source>
</evidence>
<organism evidence="15 16">
    <name type="scientific">Phlebiopsis gigantea (strain 11061_1 CR5-6)</name>
    <name type="common">White-rot fungus</name>
    <name type="synonym">Peniophora gigantea</name>
    <dbReference type="NCBI Taxonomy" id="745531"/>
    <lineage>
        <taxon>Eukaryota</taxon>
        <taxon>Fungi</taxon>
        <taxon>Dikarya</taxon>
        <taxon>Basidiomycota</taxon>
        <taxon>Agaricomycotina</taxon>
        <taxon>Agaricomycetes</taxon>
        <taxon>Polyporales</taxon>
        <taxon>Phanerochaetaceae</taxon>
        <taxon>Phlebiopsis</taxon>
    </lineage>
</organism>
<evidence type="ECO:0000256" key="12">
    <source>
        <dbReference type="ARBA" id="ARBA00023136"/>
    </source>
</evidence>
<dbReference type="Pfam" id="PF00067">
    <property type="entry name" value="p450"/>
    <property type="match status" value="2"/>
</dbReference>
<evidence type="ECO:0000256" key="7">
    <source>
        <dbReference type="ARBA" id="ARBA00022723"/>
    </source>
</evidence>
<keyword evidence="5 13" id="KW-0349">Heme</keyword>
<keyword evidence="8 14" id="KW-1133">Transmembrane helix</keyword>
<dbReference type="STRING" id="745531.A0A0C3S510"/>
<evidence type="ECO:0000313" key="16">
    <source>
        <dbReference type="Proteomes" id="UP000053257"/>
    </source>
</evidence>
<keyword evidence="12 14" id="KW-0472">Membrane</keyword>
<comment type="similarity">
    <text evidence="4">Belongs to the cytochrome P450 family.</text>
</comment>
<dbReference type="EMBL" id="KN840449">
    <property type="protein sequence ID" value="KIP10996.1"/>
    <property type="molecule type" value="Genomic_DNA"/>
</dbReference>
<keyword evidence="11" id="KW-0503">Monooxygenase</keyword>
<evidence type="ECO:0000256" key="5">
    <source>
        <dbReference type="ARBA" id="ARBA00022617"/>
    </source>
</evidence>
<name>A0A0C3S510_PHLG1</name>
<evidence type="ECO:0000256" key="6">
    <source>
        <dbReference type="ARBA" id="ARBA00022692"/>
    </source>
</evidence>
<evidence type="ECO:0000256" key="4">
    <source>
        <dbReference type="ARBA" id="ARBA00010617"/>
    </source>
</evidence>
<dbReference type="GO" id="GO:0005506">
    <property type="term" value="F:iron ion binding"/>
    <property type="evidence" value="ECO:0007669"/>
    <property type="project" value="InterPro"/>
</dbReference>
<evidence type="ECO:0008006" key="17">
    <source>
        <dbReference type="Google" id="ProtNLM"/>
    </source>
</evidence>
<dbReference type="AlphaFoldDB" id="A0A0C3S510"/>
<evidence type="ECO:0000256" key="2">
    <source>
        <dbReference type="ARBA" id="ARBA00004167"/>
    </source>
</evidence>
<feature type="binding site" description="axial binding residue" evidence="13">
    <location>
        <position position="339"/>
    </location>
    <ligand>
        <name>heme</name>
        <dbReference type="ChEBI" id="CHEBI:30413"/>
    </ligand>
    <ligandPart>
        <name>Fe</name>
        <dbReference type="ChEBI" id="CHEBI:18248"/>
    </ligandPart>
</feature>
<keyword evidence="9" id="KW-0560">Oxidoreductase</keyword>
<dbReference type="PANTHER" id="PTHR46300:SF7">
    <property type="entry name" value="P450, PUTATIVE (EUROFUNG)-RELATED"/>
    <property type="match status" value="1"/>
</dbReference>
<comment type="subcellular location">
    <subcellularLocation>
        <location evidence="2">Membrane</location>
        <topology evidence="2">Single-pass membrane protein</topology>
    </subcellularLocation>
</comment>
<evidence type="ECO:0000256" key="3">
    <source>
        <dbReference type="ARBA" id="ARBA00005179"/>
    </source>
</evidence>
<evidence type="ECO:0000256" key="10">
    <source>
        <dbReference type="ARBA" id="ARBA00023004"/>
    </source>
</evidence>